<reference evidence="1" key="1">
    <citation type="submission" date="2019-08" db="EMBL/GenBank/DDBJ databases">
        <authorList>
            <person name="Kucharzyk K."/>
            <person name="Murdoch R.W."/>
            <person name="Higgins S."/>
            <person name="Loffler F."/>
        </authorList>
    </citation>
    <scope>NUCLEOTIDE SEQUENCE</scope>
</reference>
<accession>A0A644YXS7</accession>
<name>A0A644YXS7_9ZZZZ</name>
<dbReference type="EMBL" id="VSSQ01006631">
    <property type="protein sequence ID" value="MPM33346.1"/>
    <property type="molecule type" value="Genomic_DNA"/>
</dbReference>
<organism evidence="1">
    <name type="scientific">bioreactor metagenome</name>
    <dbReference type="NCBI Taxonomy" id="1076179"/>
    <lineage>
        <taxon>unclassified sequences</taxon>
        <taxon>metagenomes</taxon>
        <taxon>ecological metagenomes</taxon>
    </lineage>
</organism>
<evidence type="ECO:0000313" key="1">
    <source>
        <dbReference type="EMBL" id="MPM33346.1"/>
    </source>
</evidence>
<dbReference type="AlphaFoldDB" id="A0A644YXS7"/>
<proteinExistence type="predicted"/>
<comment type="caution">
    <text evidence="1">The sequence shown here is derived from an EMBL/GenBank/DDBJ whole genome shotgun (WGS) entry which is preliminary data.</text>
</comment>
<gene>
    <name evidence="1" type="ORF">SDC9_79919</name>
</gene>
<sequence>MIQLDHLAQDDLMRNFVDSQHRSTGFGAKEIRSEQLLIKLFTPLRRNVADNAEHLHRLHPRHMFKVERQSRVHHQPRAAILVEAQRRPQSHALPQALQQLFCIHLSFP</sequence>
<protein>
    <submittedName>
        <fullName evidence="1">Uncharacterized protein</fullName>
    </submittedName>
</protein>